<dbReference type="EMBL" id="JAUKPO010000002">
    <property type="protein sequence ID" value="MDO1445507.1"/>
    <property type="molecule type" value="Genomic_DNA"/>
</dbReference>
<evidence type="ECO:0000313" key="3">
    <source>
        <dbReference type="Proteomes" id="UP001168528"/>
    </source>
</evidence>
<proteinExistence type="predicted"/>
<reference evidence="2" key="1">
    <citation type="submission" date="2023-07" db="EMBL/GenBank/DDBJ databases">
        <title>The genome sequence of Rhodocytophaga aerolata KACC 12507.</title>
        <authorList>
            <person name="Zhang X."/>
        </authorList>
    </citation>
    <scope>NUCLEOTIDE SEQUENCE</scope>
    <source>
        <strain evidence="2">KACC 12507</strain>
    </source>
</reference>
<dbReference type="InterPro" id="IPR029063">
    <property type="entry name" value="SAM-dependent_MTases_sf"/>
</dbReference>
<organism evidence="2 3">
    <name type="scientific">Rhodocytophaga aerolata</name>
    <dbReference type="NCBI Taxonomy" id="455078"/>
    <lineage>
        <taxon>Bacteria</taxon>
        <taxon>Pseudomonadati</taxon>
        <taxon>Bacteroidota</taxon>
        <taxon>Cytophagia</taxon>
        <taxon>Cytophagales</taxon>
        <taxon>Rhodocytophagaceae</taxon>
        <taxon>Rhodocytophaga</taxon>
    </lineage>
</organism>
<keyword evidence="3" id="KW-1185">Reference proteome</keyword>
<dbReference type="Proteomes" id="UP001168528">
    <property type="component" value="Unassembled WGS sequence"/>
</dbReference>
<dbReference type="InterPro" id="IPR041698">
    <property type="entry name" value="Methyltransf_25"/>
</dbReference>
<dbReference type="CDD" id="cd02440">
    <property type="entry name" value="AdoMet_MTases"/>
    <property type="match status" value="1"/>
</dbReference>
<keyword evidence="2" id="KW-0808">Transferase</keyword>
<sequence length="240" mass="27693">MTVKQHYDQHLGNFYSWIAGDFNTQQQQFENFLKEQNIFPSSTKVAFDLGAGHGIQSVALAYLGFRVKAIDFNEQLLMELKAQANNLDVETVQADMRQFKEYISDTPELIICWGDTLTHLDSKADIYQLIQDISHTLPRGGKLLLSFRNYTNSLSGDNRFIHVKSDEQRIATCFLEYFTDYVRVTDLLYEKNGPTWVQKVSSYNKVIINPEEVRQEIQNNGLRLLHCDTLNGMIRIIADK</sequence>
<evidence type="ECO:0000259" key="1">
    <source>
        <dbReference type="Pfam" id="PF13649"/>
    </source>
</evidence>
<dbReference type="Gene3D" id="2.20.25.110">
    <property type="entry name" value="S-adenosyl-L-methionine-dependent methyltransferases"/>
    <property type="match status" value="1"/>
</dbReference>
<gene>
    <name evidence="2" type="ORF">Q0590_04550</name>
</gene>
<dbReference type="Gene3D" id="3.40.50.150">
    <property type="entry name" value="Vaccinia Virus protein VP39"/>
    <property type="match status" value="1"/>
</dbReference>
<dbReference type="GO" id="GO:0032259">
    <property type="term" value="P:methylation"/>
    <property type="evidence" value="ECO:0007669"/>
    <property type="project" value="UniProtKB-KW"/>
</dbReference>
<dbReference type="Pfam" id="PF13649">
    <property type="entry name" value="Methyltransf_25"/>
    <property type="match status" value="1"/>
</dbReference>
<dbReference type="EC" id="2.1.1.-" evidence="2"/>
<protein>
    <submittedName>
        <fullName evidence="2">Class I SAM-dependent methyltransferase</fullName>
        <ecNumber evidence="2">2.1.1.-</ecNumber>
    </submittedName>
</protein>
<dbReference type="GO" id="GO:0008168">
    <property type="term" value="F:methyltransferase activity"/>
    <property type="evidence" value="ECO:0007669"/>
    <property type="project" value="UniProtKB-KW"/>
</dbReference>
<accession>A0ABT8R084</accession>
<dbReference type="RefSeq" id="WP_302036312.1">
    <property type="nucleotide sequence ID" value="NZ_JAUKPO010000002.1"/>
</dbReference>
<comment type="caution">
    <text evidence="2">The sequence shown here is derived from an EMBL/GenBank/DDBJ whole genome shotgun (WGS) entry which is preliminary data.</text>
</comment>
<keyword evidence="2" id="KW-0489">Methyltransferase</keyword>
<feature type="domain" description="Methyltransferase" evidence="1">
    <location>
        <begin position="48"/>
        <end position="141"/>
    </location>
</feature>
<evidence type="ECO:0000313" key="2">
    <source>
        <dbReference type="EMBL" id="MDO1445507.1"/>
    </source>
</evidence>
<dbReference type="SUPFAM" id="SSF53335">
    <property type="entry name" value="S-adenosyl-L-methionine-dependent methyltransferases"/>
    <property type="match status" value="1"/>
</dbReference>
<name>A0ABT8R084_9BACT</name>